<dbReference type="AlphaFoldDB" id="A0A3S5Y086"/>
<keyword evidence="12" id="KW-1185">Reference proteome</keyword>
<dbReference type="InterPro" id="IPR000515">
    <property type="entry name" value="MetI-like"/>
</dbReference>
<feature type="transmembrane region" description="Helical" evidence="8">
    <location>
        <begin position="59"/>
        <end position="85"/>
    </location>
</feature>
<accession>A0A3S5Y086</accession>
<dbReference type="InterPro" id="IPR050022">
    <property type="entry name" value="MMSYN1_0195-like"/>
</dbReference>
<evidence type="ECO:0000259" key="10">
    <source>
        <dbReference type="PROSITE" id="PS50928"/>
    </source>
</evidence>
<evidence type="ECO:0000256" key="7">
    <source>
        <dbReference type="ARBA" id="ARBA00023136"/>
    </source>
</evidence>
<feature type="transmembrane region" description="Helical" evidence="8">
    <location>
        <begin position="7"/>
        <end position="29"/>
    </location>
</feature>
<evidence type="ECO:0000256" key="8">
    <source>
        <dbReference type="RuleBase" id="RU363032"/>
    </source>
</evidence>
<dbReference type="NCBIfam" id="NF043073">
    <property type="entry name" value="MMSYN1_0195"/>
    <property type="match status" value="1"/>
</dbReference>
<evidence type="ECO:0000256" key="6">
    <source>
        <dbReference type="ARBA" id="ARBA00022989"/>
    </source>
</evidence>
<dbReference type="InterPro" id="IPR001188">
    <property type="entry name" value="Sperm_putr-bd"/>
</dbReference>
<dbReference type="PANTHER" id="PTHR43848">
    <property type="entry name" value="PUTRESCINE TRANSPORT SYSTEM PERMEASE PROTEIN POTI"/>
    <property type="match status" value="1"/>
</dbReference>
<protein>
    <submittedName>
        <fullName evidence="11">Spermidine/putrescine ABC transporter permease</fullName>
    </submittedName>
</protein>
<dbReference type="PANTHER" id="PTHR43848:SF2">
    <property type="entry name" value="PUTRESCINE TRANSPORT SYSTEM PERMEASE PROTEIN POTI"/>
    <property type="match status" value="1"/>
</dbReference>
<dbReference type="Pfam" id="PF00528">
    <property type="entry name" value="BPD_transp_1"/>
    <property type="match status" value="1"/>
</dbReference>
<evidence type="ECO:0000256" key="1">
    <source>
        <dbReference type="ARBA" id="ARBA00004651"/>
    </source>
</evidence>
<dbReference type="PRINTS" id="PR00909">
    <property type="entry name" value="SPERMDNBNDNG"/>
</dbReference>
<dbReference type="Pfam" id="PF13416">
    <property type="entry name" value="SBP_bac_8"/>
    <property type="match status" value="1"/>
</dbReference>
<feature type="coiled-coil region" evidence="9">
    <location>
        <begin position="346"/>
        <end position="417"/>
    </location>
</feature>
<feature type="domain" description="ABC transmembrane type-1" evidence="10">
    <location>
        <begin position="59"/>
        <end position="244"/>
    </location>
</feature>
<feature type="transmembrane region" description="Helical" evidence="8">
    <location>
        <begin position="125"/>
        <end position="146"/>
    </location>
</feature>
<comment type="subcellular location">
    <subcellularLocation>
        <location evidence="1 8">Cell membrane</location>
        <topology evidence="1 8">Multi-pass membrane protein</topology>
    </subcellularLocation>
</comment>
<dbReference type="KEGG" id="ment:CS528_02935"/>
<dbReference type="Pfam" id="PF02030">
    <property type="entry name" value="Lipoprotein_8"/>
    <property type="match status" value="1"/>
</dbReference>
<evidence type="ECO:0000256" key="2">
    <source>
        <dbReference type="ARBA" id="ARBA00007069"/>
    </source>
</evidence>
<feature type="transmembrane region" description="Helical" evidence="8">
    <location>
        <begin position="225"/>
        <end position="249"/>
    </location>
</feature>
<keyword evidence="5 8" id="KW-0812">Transmembrane</keyword>
<dbReference type="GO" id="GO:0005886">
    <property type="term" value="C:plasma membrane"/>
    <property type="evidence" value="ECO:0007669"/>
    <property type="project" value="UniProtKB-SubCell"/>
</dbReference>
<proteinExistence type="inferred from homology"/>
<dbReference type="InterPro" id="IPR006059">
    <property type="entry name" value="SBP"/>
</dbReference>
<dbReference type="Gene3D" id="3.40.190.10">
    <property type="entry name" value="Periplasmic binding protein-like II"/>
    <property type="match status" value="2"/>
</dbReference>
<dbReference type="GO" id="GO:0042597">
    <property type="term" value="C:periplasmic space"/>
    <property type="evidence" value="ECO:0007669"/>
    <property type="project" value="InterPro"/>
</dbReference>
<keyword evidence="4" id="KW-1003">Cell membrane</keyword>
<keyword evidence="7 8" id="KW-0472">Membrane</keyword>
<feature type="transmembrane region" description="Helical" evidence="8">
    <location>
        <begin position="571"/>
        <end position="591"/>
    </location>
</feature>
<keyword evidence="9" id="KW-0175">Coiled coil</keyword>
<dbReference type="CDD" id="cd06261">
    <property type="entry name" value="TM_PBP2"/>
    <property type="match status" value="1"/>
</dbReference>
<dbReference type="InterPro" id="IPR035906">
    <property type="entry name" value="MetI-like_sf"/>
</dbReference>
<dbReference type="InterPro" id="IPR051789">
    <property type="entry name" value="Bact_Polyamine_Transport"/>
</dbReference>
<gene>
    <name evidence="11" type="ORF">CS528_02935</name>
</gene>
<keyword evidence="3 8" id="KW-0813">Transport</keyword>
<dbReference type="EMBL" id="CP024411">
    <property type="protein sequence ID" value="ATQ35692.1"/>
    <property type="molecule type" value="Genomic_DNA"/>
</dbReference>
<dbReference type="GO" id="GO:0015846">
    <property type="term" value="P:polyamine transport"/>
    <property type="evidence" value="ECO:0007669"/>
    <property type="project" value="InterPro"/>
</dbReference>
<reference evidence="11 12" key="1">
    <citation type="submission" date="2017-10" db="EMBL/GenBank/DDBJ databases">
        <title>Complete Genome Sequence of Mesoplasma entomophilum.</title>
        <authorList>
            <person name="Knight T.F."/>
            <person name="Citino T."/>
            <person name="Rubinstein R."/>
            <person name="Neuschaefer Z."/>
        </authorList>
    </citation>
    <scope>NUCLEOTIDE SEQUENCE [LARGE SCALE GENOMIC DNA]</scope>
    <source>
        <strain evidence="11 12">TAC</strain>
    </source>
</reference>
<dbReference type="Gene3D" id="1.10.3720.10">
    <property type="entry name" value="MetI-like"/>
    <property type="match status" value="1"/>
</dbReference>
<name>A0A3S5Y086_9MOLU</name>
<sequence length="1045" mass="119009">MKRFFRSTYFAIILLIIYIPIAVMIFFSFNSSSSVSNWSGFSTKWYEEFFKNSPFIKSIITSLFVAVVSTVISVVIGTMAAIGLSRVSKRKQSKWNSIANIPLINADIITAVALMIIFLLSGVKFGIFTLIMAHVSFNVPYVLITVMPRLRKVDKSIVEASYDLGAKTGTVIFKIILPILKPAIIIATVIAFAMSFDDFIISYFTGGDQTNVASFIYSTKRIKPYIFAFGTMMVAIIAAGVIIWNAVLFTKERKEQVKLQIKNGTYKSKTIYRLEKEINDLLISLETITKTKKSKRINVWFKYYILKLKLKFASSKNYDKKIAKLEWKRYKLQNTINREKRYGVRLEKAKAKQKQLQKQINKATDIKRAAKLSIQLEKVEEKITFLSEEIAWITQQEKEAIKKAASINKKIKQLKKEFKAEENPSKKTINWYNKKIKYYEEWKIEVEEGKNNFKLRMIVEKLKEVKRVNENKISDLAAKLDLISTQAFRKVSVTSKINKQIMQNPNDANLKEIKQDKIAKFEITLNKLIESKNEKISKLKIKISKEKEKYFPSDIDETNFTKGFFARTWKIAMVTILALVSFTGLTVAYVMNNIYDLVIGNWGEYIDASLIKEFEEEYGVRVNYQVYDSNETLYNKLYTFSYDLMVPSDYMVQKLANEGKLEALDYSKLNVVSDDFKVGEQLHAGINKTAKFENEAEENNPKTISNDLLDVMTKSKVEYVEDSEKTLGTGTIVDYSIPYLWGDLIIVVNPNSKGNDKGGENIKWLLKTHPEVLSKTSVNGVLSDVVAGESYDEHATYTMKNSALSWGILWDAAAAGKEVLLNEDPKNVFAIAGQKLFGEGNFTSKESINAASNELKGLLKNNNVALQGDLLIENASDGKFDFAVMYNGDAALANRIYNGEEEGGSGETEEDSLTRNEREDKINFLYGRPNAKIEGTEDKYETTNIYSDNLVMARNSKHKDVAYDFINFYIKHAQDISEFTGTPTGFKETLEAAVGDGGMYENYKALFEPIILHKEKYEGNLQPFFNNNTYDPILVDAFNMLRTSK</sequence>
<dbReference type="Proteomes" id="UP000232226">
    <property type="component" value="Chromosome"/>
</dbReference>
<evidence type="ECO:0000256" key="9">
    <source>
        <dbReference type="SAM" id="Coils"/>
    </source>
</evidence>
<dbReference type="SUPFAM" id="SSF161098">
    <property type="entry name" value="MetI-like"/>
    <property type="match status" value="1"/>
</dbReference>
<dbReference type="SUPFAM" id="SSF53850">
    <property type="entry name" value="Periplasmic binding protein-like II"/>
    <property type="match status" value="1"/>
</dbReference>
<feature type="transmembrane region" description="Helical" evidence="8">
    <location>
        <begin position="97"/>
        <end position="119"/>
    </location>
</feature>
<evidence type="ECO:0000256" key="3">
    <source>
        <dbReference type="ARBA" id="ARBA00022448"/>
    </source>
</evidence>
<dbReference type="GO" id="GO:0055085">
    <property type="term" value="P:transmembrane transport"/>
    <property type="evidence" value="ECO:0007669"/>
    <property type="project" value="InterPro"/>
</dbReference>
<dbReference type="GO" id="GO:0019808">
    <property type="term" value="F:polyamine binding"/>
    <property type="evidence" value="ECO:0007669"/>
    <property type="project" value="InterPro"/>
</dbReference>
<dbReference type="PROSITE" id="PS50928">
    <property type="entry name" value="ABC_TM1"/>
    <property type="match status" value="1"/>
</dbReference>
<evidence type="ECO:0000313" key="12">
    <source>
        <dbReference type="Proteomes" id="UP000232226"/>
    </source>
</evidence>
<evidence type="ECO:0000256" key="4">
    <source>
        <dbReference type="ARBA" id="ARBA00022475"/>
    </source>
</evidence>
<organism evidence="11 12">
    <name type="scientific">Mesoplasma entomophilum</name>
    <dbReference type="NCBI Taxonomy" id="2149"/>
    <lineage>
        <taxon>Bacteria</taxon>
        <taxon>Bacillati</taxon>
        <taxon>Mycoplasmatota</taxon>
        <taxon>Mollicutes</taxon>
        <taxon>Entomoplasmatales</taxon>
        <taxon>Entomoplasmataceae</taxon>
        <taxon>Mesoplasma</taxon>
    </lineage>
</organism>
<comment type="similarity">
    <text evidence="2">Belongs to the binding-protein-dependent transport system permease family. CysTW subfamily.</text>
</comment>
<evidence type="ECO:0000256" key="5">
    <source>
        <dbReference type="ARBA" id="ARBA00022692"/>
    </source>
</evidence>
<keyword evidence="6 8" id="KW-1133">Transmembrane helix</keyword>
<dbReference type="RefSeq" id="WP_099651362.1">
    <property type="nucleotide sequence ID" value="NZ_CP024411.1"/>
</dbReference>
<evidence type="ECO:0000313" key="11">
    <source>
        <dbReference type="EMBL" id="ATQ35692.1"/>
    </source>
</evidence>